<feature type="compositionally biased region" description="Low complexity" evidence="9">
    <location>
        <begin position="319"/>
        <end position="333"/>
    </location>
</feature>
<comment type="subcellular location">
    <subcellularLocation>
        <location evidence="1">Cell membrane</location>
        <topology evidence="1">Multi-pass membrane protein</topology>
    </subcellularLocation>
</comment>
<dbReference type="Proteomes" id="UP000199236">
    <property type="component" value="Unassembled WGS sequence"/>
</dbReference>
<name>A0A1I5ESH5_9HYPH</name>
<dbReference type="SMART" id="SM01049">
    <property type="entry name" value="Cache_2"/>
    <property type="match status" value="1"/>
</dbReference>
<evidence type="ECO:0000256" key="5">
    <source>
        <dbReference type="ARBA" id="ARBA00023136"/>
    </source>
</evidence>
<keyword evidence="14" id="KW-1185">Reference proteome</keyword>
<dbReference type="SMART" id="SM00283">
    <property type="entry name" value="MA"/>
    <property type="match status" value="1"/>
</dbReference>
<dbReference type="PROSITE" id="PS50111">
    <property type="entry name" value="CHEMOTAXIS_TRANSDUC_2"/>
    <property type="match status" value="1"/>
</dbReference>
<dbReference type="EMBL" id="FOVR01000003">
    <property type="protein sequence ID" value="SFO14475.1"/>
    <property type="molecule type" value="Genomic_DNA"/>
</dbReference>
<accession>A0A1I5ESH5</accession>
<feature type="transmembrane region" description="Helical" evidence="10">
    <location>
        <begin position="190"/>
        <end position="210"/>
    </location>
</feature>
<evidence type="ECO:0000256" key="2">
    <source>
        <dbReference type="ARBA" id="ARBA00022475"/>
    </source>
</evidence>
<keyword evidence="4 10" id="KW-1133">Transmembrane helix</keyword>
<dbReference type="CDD" id="cd06225">
    <property type="entry name" value="HAMP"/>
    <property type="match status" value="1"/>
</dbReference>
<dbReference type="InterPro" id="IPR033480">
    <property type="entry name" value="sCache_2"/>
</dbReference>
<organism evidence="13 14">
    <name type="scientific">Cohaesibacter marisflavi</name>
    <dbReference type="NCBI Taxonomy" id="655353"/>
    <lineage>
        <taxon>Bacteria</taxon>
        <taxon>Pseudomonadati</taxon>
        <taxon>Pseudomonadota</taxon>
        <taxon>Alphaproteobacteria</taxon>
        <taxon>Hyphomicrobiales</taxon>
        <taxon>Cohaesibacteraceae</taxon>
    </lineage>
</organism>
<keyword evidence="3 10" id="KW-0812">Transmembrane</keyword>
<dbReference type="InterPro" id="IPR004089">
    <property type="entry name" value="MCPsignal_dom"/>
</dbReference>
<dbReference type="Gene3D" id="3.30.450.20">
    <property type="entry name" value="PAS domain"/>
    <property type="match status" value="1"/>
</dbReference>
<feature type="domain" description="HAMP" evidence="12">
    <location>
        <begin position="211"/>
        <end position="264"/>
    </location>
</feature>
<dbReference type="GO" id="GO:0004888">
    <property type="term" value="F:transmembrane signaling receptor activity"/>
    <property type="evidence" value="ECO:0007669"/>
    <property type="project" value="InterPro"/>
</dbReference>
<dbReference type="OrthoDB" id="8482111at2"/>
<feature type="region of interest" description="Disordered" evidence="9">
    <location>
        <begin position="311"/>
        <end position="333"/>
    </location>
</feature>
<evidence type="ECO:0000256" key="8">
    <source>
        <dbReference type="PROSITE-ProRule" id="PRU00284"/>
    </source>
</evidence>
<keyword evidence="2" id="KW-1003">Cell membrane</keyword>
<comment type="similarity">
    <text evidence="7">Belongs to the methyl-accepting chemotaxis (MCP) protein family.</text>
</comment>
<keyword evidence="6 8" id="KW-0807">Transducer</keyword>
<dbReference type="Pfam" id="PF00015">
    <property type="entry name" value="MCPsignal"/>
    <property type="match status" value="1"/>
</dbReference>
<evidence type="ECO:0000256" key="10">
    <source>
        <dbReference type="SAM" id="Phobius"/>
    </source>
</evidence>
<feature type="transmembrane region" description="Helical" evidence="10">
    <location>
        <begin position="12"/>
        <end position="34"/>
    </location>
</feature>
<dbReference type="GO" id="GO:0006935">
    <property type="term" value="P:chemotaxis"/>
    <property type="evidence" value="ECO:0007669"/>
    <property type="project" value="InterPro"/>
</dbReference>
<protein>
    <submittedName>
        <fullName evidence="13">Methyl-accepting chemotaxis sensory transducer with Cache sensor</fullName>
    </submittedName>
</protein>
<dbReference type="SUPFAM" id="SSF58104">
    <property type="entry name" value="Methyl-accepting chemotaxis protein (MCP) signaling domain"/>
    <property type="match status" value="1"/>
</dbReference>
<proteinExistence type="inferred from homology"/>
<evidence type="ECO:0000259" key="12">
    <source>
        <dbReference type="PROSITE" id="PS50885"/>
    </source>
</evidence>
<evidence type="ECO:0000256" key="9">
    <source>
        <dbReference type="SAM" id="MobiDB-lite"/>
    </source>
</evidence>
<dbReference type="Gene3D" id="1.10.8.500">
    <property type="entry name" value="HAMP domain in histidine kinase"/>
    <property type="match status" value="1"/>
</dbReference>
<dbReference type="Pfam" id="PF08269">
    <property type="entry name" value="dCache_2"/>
    <property type="match status" value="1"/>
</dbReference>
<evidence type="ECO:0000256" key="3">
    <source>
        <dbReference type="ARBA" id="ARBA00022692"/>
    </source>
</evidence>
<dbReference type="AlphaFoldDB" id="A0A1I5ESH5"/>
<dbReference type="GO" id="GO:0007165">
    <property type="term" value="P:signal transduction"/>
    <property type="evidence" value="ECO:0007669"/>
    <property type="project" value="UniProtKB-KW"/>
</dbReference>
<dbReference type="InterPro" id="IPR003660">
    <property type="entry name" value="HAMP_dom"/>
</dbReference>
<dbReference type="PANTHER" id="PTHR32089">
    <property type="entry name" value="METHYL-ACCEPTING CHEMOTAXIS PROTEIN MCPB"/>
    <property type="match status" value="1"/>
</dbReference>
<dbReference type="InterPro" id="IPR004010">
    <property type="entry name" value="Double_Cache_2"/>
</dbReference>
<dbReference type="Gene3D" id="1.10.287.950">
    <property type="entry name" value="Methyl-accepting chemotaxis protein"/>
    <property type="match status" value="1"/>
</dbReference>
<evidence type="ECO:0000256" key="4">
    <source>
        <dbReference type="ARBA" id="ARBA00022989"/>
    </source>
</evidence>
<dbReference type="GO" id="GO:0005886">
    <property type="term" value="C:plasma membrane"/>
    <property type="evidence" value="ECO:0007669"/>
    <property type="project" value="UniProtKB-SubCell"/>
</dbReference>
<evidence type="ECO:0000313" key="13">
    <source>
        <dbReference type="EMBL" id="SFO14475.1"/>
    </source>
</evidence>
<gene>
    <name evidence="13" type="ORF">SAMN04488056_103326</name>
</gene>
<evidence type="ECO:0000259" key="11">
    <source>
        <dbReference type="PROSITE" id="PS50111"/>
    </source>
</evidence>
<reference evidence="13 14" key="1">
    <citation type="submission" date="2016-10" db="EMBL/GenBank/DDBJ databases">
        <authorList>
            <person name="de Groot N.N."/>
        </authorList>
    </citation>
    <scope>NUCLEOTIDE SEQUENCE [LARGE SCALE GENOMIC DNA]</scope>
    <source>
        <strain evidence="13 14">CGMCC 1.9157</strain>
    </source>
</reference>
<dbReference type="PROSITE" id="PS50885">
    <property type="entry name" value="HAMP"/>
    <property type="match status" value="1"/>
</dbReference>
<evidence type="ECO:0000256" key="1">
    <source>
        <dbReference type="ARBA" id="ARBA00004651"/>
    </source>
</evidence>
<dbReference type="RefSeq" id="WP_090071024.1">
    <property type="nucleotide sequence ID" value="NZ_FOVR01000003.1"/>
</dbReference>
<dbReference type="PRINTS" id="PR00260">
    <property type="entry name" value="CHEMTRNSDUCR"/>
</dbReference>
<evidence type="ECO:0000256" key="6">
    <source>
        <dbReference type="ARBA" id="ARBA00023224"/>
    </source>
</evidence>
<dbReference type="STRING" id="655353.SAMN04488056_103326"/>
<dbReference type="PANTHER" id="PTHR32089:SF112">
    <property type="entry name" value="LYSOZYME-LIKE PROTEIN-RELATED"/>
    <property type="match status" value="1"/>
</dbReference>
<sequence>MKISKLPLSWKIAAPTITVFIFMLALSAVSLSNLKSSMRAERVNSLKDITHAAQTIANSFYALEKSGELSREEAQERTKAAIDAMRYDDGSGYIFVYQYDGTNLVLPNKKLVGKNLMDMKDADGKFLVRNLIDIAKKGGGEYAYYWPKPGSEKAYEKLSWAEGIPEWQWMLGTGVYIDDMNAAFLSQAMIVGLATLIALILAGAASYVVIRSINKPITGLVDNMRSLADGNSSITVGDQDRSDEIGQMAQAMQVFVDNENSRKALMAEHERNQSEALKRGTNVQQLCRAFDEEVARMLSTVGDAAKGLQDASHMMNQDAQSTSAQSEQVSSASAQASSNVEAVASAAEELAASVSEVARQVQTSNDMALKASSEANSTNDRVERLAQAAKQISEVVTLIQAIAEQTNLLALNATIEAARAGEAGRGFAVVAAEVKELANQTSKATEEIDKQISEIQQETDLAVNAISEISQTIESLSSVSSQIAAAVEEQRAATEEIATNVTQASRVTHEVSTSIGNVTQTADKTRETSAVVHDSSLKLQQEADHLRTRVNGFLDDVRKESAAAA</sequence>
<dbReference type="SMART" id="SM00304">
    <property type="entry name" value="HAMP"/>
    <property type="match status" value="1"/>
</dbReference>
<feature type="domain" description="Methyl-accepting transducer" evidence="11">
    <location>
        <begin position="311"/>
        <end position="526"/>
    </location>
</feature>
<keyword evidence="5 10" id="KW-0472">Membrane</keyword>
<evidence type="ECO:0000313" key="14">
    <source>
        <dbReference type="Proteomes" id="UP000199236"/>
    </source>
</evidence>
<dbReference type="InterPro" id="IPR004090">
    <property type="entry name" value="Chemotax_Me-accpt_rcpt"/>
</dbReference>
<evidence type="ECO:0000256" key="7">
    <source>
        <dbReference type="ARBA" id="ARBA00029447"/>
    </source>
</evidence>